<feature type="transmembrane region" description="Helical" evidence="1">
    <location>
        <begin position="149"/>
        <end position="179"/>
    </location>
</feature>
<dbReference type="KEGG" id="mae:Maeo_1507"/>
<feature type="transmembrane region" description="Helical" evidence="1">
    <location>
        <begin position="86"/>
        <end position="105"/>
    </location>
</feature>
<feature type="transmembrane region" description="Helical" evidence="1">
    <location>
        <begin position="317"/>
        <end position="337"/>
    </location>
</feature>
<accession>A6UX61</accession>
<keyword evidence="3" id="KW-1185">Reference proteome</keyword>
<feature type="transmembrane region" description="Helical" evidence="1">
    <location>
        <begin position="343"/>
        <end position="362"/>
    </location>
</feature>
<dbReference type="AlphaFoldDB" id="A6UX61"/>
<evidence type="ECO:0008006" key="4">
    <source>
        <dbReference type="Google" id="ProtNLM"/>
    </source>
</evidence>
<dbReference type="eggNOG" id="arCOG03206">
    <property type="taxonomic scope" value="Archaea"/>
</dbReference>
<evidence type="ECO:0000313" key="2">
    <source>
        <dbReference type="EMBL" id="ABR57083.1"/>
    </source>
</evidence>
<feature type="transmembrane region" description="Helical" evidence="1">
    <location>
        <begin position="18"/>
        <end position="51"/>
    </location>
</feature>
<feature type="transmembrane region" description="Helical" evidence="1">
    <location>
        <begin position="290"/>
        <end position="310"/>
    </location>
</feature>
<keyword evidence="1" id="KW-0812">Transmembrane</keyword>
<feature type="transmembrane region" description="Helical" evidence="1">
    <location>
        <begin position="264"/>
        <end position="284"/>
    </location>
</feature>
<dbReference type="InterPro" id="IPR002760">
    <property type="entry name" value="O_anti_polymase"/>
</dbReference>
<dbReference type="RefSeq" id="WP_011974215.1">
    <property type="nucleotide sequence ID" value="NC_009635.1"/>
</dbReference>
<proteinExistence type="predicted"/>
<feature type="transmembrane region" description="Helical" evidence="1">
    <location>
        <begin position="191"/>
        <end position="211"/>
    </location>
</feature>
<gene>
    <name evidence="2" type="ordered locus">Maeo_1507</name>
</gene>
<protein>
    <recommendedName>
        <fullName evidence="4">Oligosaccharide repeat unit polymerase</fullName>
    </recommendedName>
</protein>
<dbReference type="Proteomes" id="UP000001106">
    <property type="component" value="Chromosome"/>
</dbReference>
<name>A6UX61_META3</name>
<dbReference type="OrthoDB" id="82276at2157"/>
<feature type="transmembrane region" description="Helical" evidence="1">
    <location>
        <begin position="117"/>
        <end position="137"/>
    </location>
</feature>
<dbReference type="HOGENOM" id="CLU_764231_0_0_2"/>
<keyword evidence="1" id="KW-1133">Transmembrane helix</keyword>
<dbReference type="STRING" id="419665.Maeo_1507"/>
<organism evidence="2 3">
    <name type="scientific">Methanococcus aeolicus (strain ATCC BAA-1280 / DSM 17508 / OCM 812 / Nankai-3)</name>
    <dbReference type="NCBI Taxonomy" id="419665"/>
    <lineage>
        <taxon>Archaea</taxon>
        <taxon>Methanobacteriati</taxon>
        <taxon>Methanobacteriota</taxon>
        <taxon>Methanomada group</taxon>
        <taxon>Methanococci</taxon>
        <taxon>Methanococcales</taxon>
        <taxon>Methanococcaceae</taxon>
        <taxon>Methanococcus</taxon>
    </lineage>
</organism>
<dbReference type="EMBL" id="CP000743">
    <property type="protein sequence ID" value="ABR57083.1"/>
    <property type="molecule type" value="Genomic_DNA"/>
</dbReference>
<feature type="transmembrane region" description="Helical" evidence="1">
    <location>
        <begin position="238"/>
        <end position="257"/>
    </location>
</feature>
<evidence type="ECO:0000313" key="3">
    <source>
        <dbReference type="Proteomes" id="UP000001106"/>
    </source>
</evidence>
<reference evidence="2" key="1">
    <citation type="submission" date="2007-06" db="EMBL/GenBank/DDBJ databases">
        <title>Complete sequence of Methanococcus aeolicus Nankai-3.</title>
        <authorList>
            <consortium name="US DOE Joint Genome Institute"/>
            <person name="Copeland A."/>
            <person name="Lucas S."/>
            <person name="Lapidus A."/>
            <person name="Barry K."/>
            <person name="Glavina del Rio T."/>
            <person name="Dalin E."/>
            <person name="Tice H."/>
            <person name="Pitluck S."/>
            <person name="Chain P."/>
            <person name="Malfatti S."/>
            <person name="Shin M."/>
            <person name="Vergez L."/>
            <person name="Schmutz J."/>
            <person name="Larimer F."/>
            <person name="Land M."/>
            <person name="Hauser L."/>
            <person name="Kyrpides N."/>
            <person name="Lykidis A."/>
            <person name="Sieprawska-Lupa M."/>
            <person name="Whitman W.B."/>
            <person name="Richardson P."/>
        </authorList>
    </citation>
    <scope>NUCLEOTIDE SEQUENCE [LARGE SCALE GENOMIC DNA]</scope>
    <source>
        <strain evidence="2">Nankai-3</strain>
    </source>
</reference>
<evidence type="ECO:0000256" key="1">
    <source>
        <dbReference type="SAM" id="Phobius"/>
    </source>
</evidence>
<sequence>MELPTINTIKEKIKIHHLFLMVGCIYISLSSVSYYSGFLAFFSLIFFYLSYIVGEKLYYNLKLDNLIDNANITGKYKINYSKHYKFGLILLFIGILFIFFNLLWVRGVPLFDPDSRRFLNVPFTALSRLLLIGWAITVASNLNLNRLKILIYSLVFSSLIMLLGYRTNGMILLLSILFVAYYSNRIKTKELIYSSGGLFLILIAMSLQRLYTMGIGGIPLISRIDLTMSVFDIIVKDFNGAFLGLLHYSAIFSYFGMASGARNIIANNIGVTSVSITPTIFGAVIGDYGILGIIPYFGILGIFLGLFYKIAEKLKGVYLGVFAIVVSYLIVSIETGLLDFDVLLYYLFGFILCIYASIKYILIDKFKK</sequence>
<dbReference type="GeneID" id="5327517"/>
<dbReference type="Pfam" id="PF01901">
    <property type="entry name" value="O_anti_polymase"/>
    <property type="match status" value="1"/>
</dbReference>
<keyword evidence="1" id="KW-0472">Membrane</keyword>